<feature type="transmembrane region" description="Helical" evidence="1">
    <location>
        <begin position="362"/>
        <end position="387"/>
    </location>
</feature>
<feature type="transmembrane region" description="Helical" evidence="1">
    <location>
        <begin position="281"/>
        <end position="302"/>
    </location>
</feature>
<keyword evidence="1" id="KW-0472">Membrane</keyword>
<evidence type="ECO:0000313" key="2">
    <source>
        <dbReference type="EMBL" id="BDL43994.1"/>
    </source>
</evidence>
<evidence type="ECO:0000313" key="3">
    <source>
        <dbReference type="Proteomes" id="UP001062263"/>
    </source>
</evidence>
<feature type="transmembrane region" description="Helical" evidence="1">
    <location>
        <begin position="445"/>
        <end position="466"/>
    </location>
</feature>
<feature type="transmembrane region" description="Helical" evidence="1">
    <location>
        <begin position="154"/>
        <end position="173"/>
    </location>
</feature>
<evidence type="ECO:0008006" key="4">
    <source>
        <dbReference type="Google" id="ProtNLM"/>
    </source>
</evidence>
<keyword evidence="1" id="KW-0812">Transmembrane</keyword>
<sequence length="495" mass="55344">MSTPTTPSPDFPSWFPSALVKELRQGLRTLSFILLLSLFPAALALFFLFSFIPDPTGSGTLVSSGVCNSIFWTFLIFAVAGAIPFRALFSIREELESRNSELLLLTRQTSGRIIMGKWASFMAQALLIMFICLPFAFIRYYYGQINLVQDLTAISFIYLACGILTAFCLWASALPLLLRLATMGALFLICSTSLSLFSSGLEINLFKDGFGMGLLRTAVILTDVFLVIRTLLILAQRWFAPIAENTFAPLRKALLPVYISTIVFMLFILDSPSVVKSLVTVHLIFLWFYSIFLIVIELTTPSTLLPIHVQQTNEKQTGWFQRLFFLPGMPGGFFFSILTAFLIGISGYLFHLMEHSTSSGNGIQSILFMICLTIFGWYAVVMPALVLKPAWKRLKNNTLLVYILFWSISSFFLVLLISMEGYLPLLPGSTFFALLSKEEIATFDTSGFFIFFALLEVMAAFLMMGLSNGEWFATLKKSLNSRQGGEKQEDGAEQP</sequence>
<evidence type="ECO:0000256" key="1">
    <source>
        <dbReference type="SAM" id="Phobius"/>
    </source>
</evidence>
<organism evidence="2 3">
    <name type="scientific">Akkermansia biwaensis</name>
    <dbReference type="NCBI Taxonomy" id="2946555"/>
    <lineage>
        <taxon>Bacteria</taxon>
        <taxon>Pseudomonadati</taxon>
        <taxon>Verrucomicrobiota</taxon>
        <taxon>Verrucomicrobiia</taxon>
        <taxon>Verrucomicrobiales</taxon>
        <taxon>Akkermansiaceae</taxon>
        <taxon>Akkermansia</taxon>
    </lineage>
</organism>
<feature type="transmembrane region" description="Helical" evidence="1">
    <location>
        <begin position="399"/>
        <end position="425"/>
    </location>
</feature>
<keyword evidence="1" id="KW-1133">Transmembrane helix</keyword>
<feature type="transmembrane region" description="Helical" evidence="1">
    <location>
        <begin position="180"/>
        <end position="201"/>
    </location>
</feature>
<reference evidence="2" key="1">
    <citation type="submission" date="2022-06" db="EMBL/GenBank/DDBJ databases">
        <title>Akkermansia biwalacus sp. nov., an anaerobic mucin-degrading bacterium isolated from human intestine.</title>
        <authorList>
            <person name="Kobayashi Y."/>
            <person name="Inoue S."/>
            <person name="Kawahara T."/>
            <person name="Kohda N."/>
        </authorList>
    </citation>
    <scope>NUCLEOTIDE SEQUENCE</scope>
    <source>
        <strain evidence="2">WON2089</strain>
    </source>
</reference>
<accession>A0ABN6QHG8</accession>
<dbReference type="RefSeq" id="WP_215435959.1">
    <property type="nucleotide sequence ID" value="NZ_AP025943.1"/>
</dbReference>
<feature type="transmembrane region" description="Helical" evidence="1">
    <location>
        <begin position="213"/>
        <end position="232"/>
    </location>
</feature>
<feature type="transmembrane region" description="Helical" evidence="1">
    <location>
        <begin position="121"/>
        <end position="142"/>
    </location>
</feature>
<feature type="transmembrane region" description="Helical" evidence="1">
    <location>
        <begin position="69"/>
        <end position="89"/>
    </location>
</feature>
<keyword evidence="3" id="KW-1185">Reference proteome</keyword>
<name>A0ABN6QHG8_9BACT</name>
<feature type="transmembrane region" description="Helical" evidence="1">
    <location>
        <begin position="253"/>
        <end position="269"/>
    </location>
</feature>
<feature type="transmembrane region" description="Helical" evidence="1">
    <location>
        <begin position="323"/>
        <end position="350"/>
    </location>
</feature>
<protein>
    <recommendedName>
        <fullName evidence="4">ABC transporter permease</fullName>
    </recommendedName>
</protein>
<feature type="transmembrane region" description="Helical" evidence="1">
    <location>
        <begin position="30"/>
        <end position="49"/>
    </location>
</feature>
<gene>
    <name evidence="2" type="ORF">Abiwalacus_15680</name>
</gene>
<dbReference type="Proteomes" id="UP001062263">
    <property type="component" value="Chromosome"/>
</dbReference>
<proteinExistence type="predicted"/>
<dbReference type="EMBL" id="AP025943">
    <property type="protein sequence ID" value="BDL43994.1"/>
    <property type="molecule type" value="Genomic_DNA"/>
</dbReference>